<feature type="domain" description="NADH:ubiquinone oxidoreductase 30kDa subunit" evidence="7">
    <location>
        <begin position="137"/>
        <end position="260"/>
    </location>
</feature>
<name>A0A6J4UA63_9BACT</name>
<evidence type="ECO:0000256" key="6">
    <source>
        <dbReference type="SAM" id="MobiDB-lite"/>
    </source>
</evidence>
<dbReference type="EC" id="7.1.1.-" evidence="3"/>
<dbReference type="EMBL" id="CADCWK010000014">
    <property type="protein sequence ID" value="CAA9542767.1"/>
    <property type="molecule type" value="Genomic_DNA"/>
</dbReference>
<reference evidence="8" key="1">
    <citation type="submission" date="2020-02" db="EMBL/GenBank/DDBJ databases">
        <authorList>
            <person name="Meier V. D."/>
        </authorList>
    </citation>
    <scope>NUCLEOTIDE SEQUENCE</scope>
    <source>
        <strain evidence="8">AVDCRST_MAG33</strain>
    </source>
</reference>
<keyword evidence="3" id="KW-1003">Cell membrane</keyword>
<keyword evidence="3 4" id="KW-1278">Translocase</keyword>
<dbReference type="InterPro" id="IPR001268">
    <property type="entry name" value="NADH_UbQ_OxRdtase_30kDa_su"/>
</dbReference>
<comment type="subcellular location">
    <subcellularLocation>
        <location evidence="3">Cell membrane</location>
        <topology evidence="3">Peripheral membrane protein</topology>
        <orientation evidence="3">Cytoplasmic side</orientation>
    </subcellularLocation>
</comment>
<dbReference type="AlphaFoldDB" id="A0A6J4UA63"/>
<evidence type="ECO:0000256" key="3">
    <source>
        <dbReference type="HAMAP-Rule" id="MF_01357"/>
    </source>
</evidence>
<evidence type="ECO:0000313" key="8">
    <source>
        <dbReference type="EMBL" id="CAA9542767.1"/>
    </source>
</evidence>
<feature type="compositionally biased region" description="Basic and acidic residues" evidence="6">
    <location>
        <begin position="1"/>
        <end position="10"/>
    </location>
</feature>
<dbReference type="SUPFAM" id="SSF143243">
    <property type="entry name" value="Nqo5-like"/>
    <property type="match status" value="1"/>
</dbReference>
<evidence type="ECO:0000256" key="1">
    <source>
        <dbReference type="ARBA" id="ARBA00007569"/>
    </source>
</evidence>
<keyword evidence="8" id="KW-0560">Oxidoreductase</keyword>
<sequence>MSDNDTDRNRQPNASTDGNQPDTPQPNRKYIDDETPSPAIADPAETIAAVTEPTAAPAEHLSTSTESAGEIVDPDSGRTHPEGGDESSALTSAADPSGARADWYDDDVERHPALRVLRDLMPDAVIAAVRFRNETTLHVEPQALREVCILLQRDPRTSLTFLSDLTAVDMLRLREAPRFDVVVQLYSLRYRTRVRLKAGIEDGESVPSLVPIWNGANWLEREVYDMFGLQFEGHPNLKRILLADDWSEGHPLRKDYPLRGWSEYPVYNTERTVARVRTRWTGRAGTA</sequence>
<keyword evidence="2 3" id="KW-0813">Transport</keyword>
<organism evidence="8">
    <name type="scientific">uncultured Thermomicrobiales bacterium</name>
    <dbReference type="NCBI Taxonomy" id="1645740"/>
    <lineage>
        <taxon>Bacteria</taxon>
        <taxon>Pseudomonadati</taxon>
        <taxon>Thermomicrobiota</taxon>
        <taxon>Thermomicrobia</taxon>
        <taxon>Thermomicrobiales</taxon>
        <taxon>environmental samples</taxon>
    </lineage>
</organism>
<protein>
    <recommendedName>
        <fullName evidence="3">NADH-quinone oxidoreductase subunit C</fullName>
        <ecNumber evidence="3">7.1.1.-</ecNumber>
    </recommendedName>
    <alternativeName>
        <fullName evidence="3">NADH dehydrogenase I subunit C</fullName>
    </alternativeName>
    <alternativeName>
        <fullName evidence="3">NDH-1 subunit C</fullName>
    </alternativeName>
</protein>
<keyword evidence="3 5" id="KW-0874">Quinone</keyword>
<evidence type="ECO:0000256" key="2">
    <source>
        <dbReference type="ARBA" id="ARBA00022448"/>
    </source>
</evidence>
<feature type="compositionally biased region" description="Polar residues" evidence="6">
    <location>
        <begin position="11"/>
        <end position="26"/>
    </location>
</feature>
<comment type="subunit">
    <text evidence="3">NDH-1 is composed of 14 different subunits. Subunits NuoB, C, D, E, F, and G constitute the peripheral sector of the complex.</text>
</comment>
<dbReference type="NCBIfam" id="TIGR01961">
    <property type="entry name" value="NuoC_fam"/>
    <property type="match status" value="1"/>
</dbReference>
<keyword evidence="3 8" id="KW-0830">Ubiquinone</keyword>
<proteinExistence type="inferred from homology"/>
<dbReference type="InterPro" id="IPR010218">
    <property type="entry name" value="NADH_DH_suC"/>
</dbReference>
<dbReference type="PANTHER" id="PTHR10884">
    <property type="entry name" value="NADH DEHYDROGENASE UBIQUINONE IRON-SULFUR PROTEIN 3"/>
    <property type="match status" value="1"/>
</dbReference>
<comment type="function">
    <text evidence="3">NDH-1 shuttles electrons from NADH, via FMN and iron-sulfur (Fe-S) centers, to quinones in the respiratory chain. The immediate electron acceptor for the enzyme in this species is believed to be ubiquinone. Couples the redox reaction to proton translocation (for every two electrons transferred, four hydrogen ions are translocated across the cytoplasmic membrane), and thus conserves the redox energy in a proton gradient.</text>
</comment>
<evidence type="ECO:0000256" key="4">
    <source>
        <dbReference type="RuleBase" id="RU003456"/>
    </source>
</evidence>
<keyword evidence="3 4" id="KW-0520">NAD</keyword>
<feature type="region of interest" description="Disordered" evidence="6">
    <location>
        <begin position="1"/>
        <end position="104"/>
    </location>
</feature>
<gene>
    <name evidence="3" type="primary">nuoC</name>
    <name evidence="8" type="ORF">AVDCRST_MAG33-175</name>
</gene>
<dbReference type="PROSITE" id="PS00542">
    <property type="entry name" value="COMPLEX1_30K"/>
    <property type="match status" value="1"/>
</dbReference>
<dbReference type="Gene3D" id="3.30.460.80">
    <property type="entry name" value="NADH:ubiquinone oxidoreductase, 30kDa subunit"/>
    <property type="match status" value="1"/>
</dbReference>
<dbReference type="PANTHER" id="PTHR10884:SF14">
    <property type="entry name" value="NADH DEHYDROGENASE [UBIQUINONE] IRON-SULFUR PROTEIN 3, MITOCHONDRIAL"/>
    <property type="match status" value="1"/>
</dbReference>
<dbReference type="InterPro" id="IPR020396">
    <property type="entry name" value="NADH_UbQ_OxRdtase_CS"/>
</dbReference>
<dbReference type="InterPro" id="IPR037232">
    <property type="entry name" value="NADH_quin_OxRdtase_su_C/D-like"/>
</dbReference>
<feature type="compositionally biased region" description="Low complexity" evidence="6">
    <location>
        <begin position="43"/>
        <end position="59"/>
    </location>
</feature>
<keyword evidence="3" id="KW-0472">Membrane</keyword>
<comment type="catalytic activity">
    <reaction evidence="3 5">
        <text>a quinone + NADH + 5 H(+)(in) = a quinol + NAD(+) + 4 H(+)(out)</text>
        <dbReference type="Rhea" id="RHEA:57888"/>
        <dbReference type="ChEBI" id="CHEBI:15378"/>
        <dbReference type="ChEBI" id="CHEBI:24646"/>
        <dbReference type="ChEBI" id="CHEBI:57540"/>
        <dbReference type="ChEBI" id="CHEBI:57945"/>
        <dbReference type="ChEBI" id="CHEBI:132124"/>
    </reaction>
</comment>
<dbReference type="GO" id="GO:0005886">
    <property type="term" value="C:plasma membrane"/>
    <property type="evidence" value="ECO:0007669"/>
    <property type="project" value="UniProtKB-SubCell"/>
</dbReference>
<dbReference type="GO" id="GO:0050136">
    <property type="term" value="F:NADH dehydrogenase (quinone) (non-electrogenic) activity"/>
    <property type="evidence" value="ECO:0007669"/>
    <property type="project" value="UniProtKB-UniRule"/>
</dbReference>
<accession>A0A6J4UA63</accession>
<comment type="similarity">
    <text evidence="1 3 4">Belongs to the complex I 30 kDa subunit family.</text>
</comment>
<evidence type="ECO:0000256" key="5">
    <source>
        <dbReference type="RuleBase" id="RU003582"/>
    </source>
</evidence>
<dbReference type="GO" id="GO:0048038">
    <property type="term" value="F:quinone binding"/>
    <property type="evidence" value="ECO:0007669"/>
    <property type="project" value="UniProtKB-KW"/>
</dbReference>
<dbReference type="Pfam" id="PF00329">
    <property type="entry name" value="Complex1_30kDa"/>
    <property type="match status" value="1"/>
</dbReference>
<dbReference type="HAMAP" id="MF_01357">
    <property type="entry name" value="NDH1_NuoC"/>
    <property type="match status" value="1"/>
</dbReference>
<evidence type="ECO:0000259" key="7">
    <source>
        <dbReference type="Pfam" id="PF00329"/>
    </source>
</evidence>
<dbReference type="GO" id="GO:0008137">
    <property type="term" value="F:NADH dehydrogenase (ubiquinone) activity"/>
    <property type="evidence" value="ECO:0007669"/>
    <property type="project" value="InterPro"/>
</dbReference>